<dbReference type="Proteomes" id="UP000636479">
    <property type="component" value="Unassembled WGS sequence"/>
</dbReference>
<comment type="similarity">
    <text evidence="1">Belongs to the GTP cyclohydrolase I type 2/NIF3 family.</text>
</comment>
<dbReference type="Pfam" id="PF01784">
    <property type="entry name" value="DUF34_NIF3"/>
    <property type="match status" value="1"/>
</dbReference>
<feature type="region of interest" description="Disordered" evidence="3">
    <location>
        <begin position="209"/>
        <end position="236"/>
    </location>
</feature>
<evidence type="ECO:0000313" key="4">
    <source>
        <dbReference type="EMBL" id="KAF7292136.1"/>
    </source>
</evidence>
<dbReference type="PANTHER" id="PTHR13799">
    <property type="entry name" value="NGG1 INTERACTING FACTOR 3"/>
    <property type="match status" value="1"/>
</dbReference>
<gene>
    <name evidence="4" type="ORF">MIND_01240600</name>
</gene>
<dbReference type="InterPro" id="IPR002678">
    <property type="entry name" value="DUF34/NIF3"/>
</dbReference>
<accession>A0A8H6S4Y5</accession>
<evidence type="ECO:0000256" key="1">
    <source>
        <dbReference type="ARBA" id="ARBA00006964"/>
    </source>
</evidence>
<sequence length="236" mass="25700">MTVNQPLSLPDDHHEQRRETMAVHAFTLTSITCTLQNAWPSTNCRESCAPLLYLLWSKALRSPASLLFLRAADGVSAYSQHSALDGTWGGINDWLAELIAGRASEHRVLLPETTKDKADDGRRVELTQPTELDESVSRVKAVLGLSSVASPFRILSLLTIQRSPSSCAGSGASMFAEAKEPVDVSFTWEMQHFSLVSAKALTSCPVDTLARVPPDPQGQAQSRTTGLGSVDRQRLR</sequence>
<dbReference type="EMBL" id="JACAZF010000012">
    <property type="protein sequence ID" value="KAF7292136.1"/>
    <property type="molecule type" value="Genomic_DNA"/>
</dbReference>
<dbReference type="GO" id="GO:0005739">
    <property type="term" value="C:mitochondrion"/>
    <property type="evidence" value="ECO:0007669"/>
    <property type="project" value="TreeGrafter"/>
</dbReference>
<dbReference type="OrthoDB" id="3345469at2759"/>
<proteinExistence type="inferred from homology"/>
<dbReference type="SUPFAM" id="SSF102705">
    <property type="entry name" value="NIF3 (NGG1p interacting factor 3)-like"/>
    <property type="match status" value="1"/>
</dbReference>
<dbReference type="RefSeq" id="XP_037214863.1">
    <property type="nucleotide sequence ID" value="XM_037368895.1"/>
</dbReference>
<name>A0A8H6S4Y5_9AGAR</name>
<feature type="compositionally biased region" description="Polar residues" evidence="3">
    <location>
        <begin position="218"/>
        <end position="227"/>
    </location>
</feature>
<dbReference type="PANTHER" id="PTHR13799:SF13">
    <property type="entry name" value="NIF3-LIKE PROTEIN 1"/>
    <property type="match status" value="1"/>
</dbReference>
<protein>
    <submittedName>
        <fullName evidence="4">NGG1 interacting factor 3</fullName>
    </submittedName>
</protein>
<reference evidence="4" key="1">
    <citation type="submission" date="2020-05" db="EMBL/GenBank/DDBJ databases">
        <title>Mycena genomes resolve the evolution of fungal bioluminescence.</title>
        <authorList>
            <person name="Tsai I.J."/>
        </authorList>
    </citation>
    <scope>NUCLEOTIDE SEQUENCE</scope>
    <source>
        <strain evidence="4">171206Taipei</strain>
    </source>
</reference>
<dbReference type="GeneID" id="59351411"/>
<evidence type="ECO:0000313" key="5">
    <source>
        <dbReference type="Proteomes" id="UP000636479"/>
    </source>
</evidence>
<keyword evidence="2" id="KW-0479">Metal-binding</keyword>
<feature type="binding site" evidence="2">
    <location>
        <position position="85"/>
    </location>
    <ligand>
        <name>a divalent metal cation</name>
        <dbReference type="ChEBI" id="CHEBI:60240"/>
        <label>1</label>
    </ligand>
</feature>
<organism evidence="4 5">
    <name type="scientific">Mycena indigotica</name>
    <dbReference type="NCBI Taxonomy" id="2126181"/>
    <lineage>
        <taxon>Eukaryota</taxon>
        <taxon>Fungi</taxon>
        <taxon>Dikarya</taxon>
        <taxon>Basidiomycota</taxon>
        <taxon>Agaricomycotina</taxon>
        <taxon>Agaricomycetes</taxon>
        <taxon>Agaricomycetidae</taxon>
        <taxon>Agaricales</taxon>
        <taxon>Marasmiineae</taxon>
        <taxon>Mycenaceae</taxon>
        <taxon>Mycena</taxon>
    </lineage>
</organism>
<evidence type="ECO:0000256" key="3">
    <source>
        <dbReference type="SAM" id="MobiDB-lite"/>
    </source>
</evidence>
<dbReference type="Gene3D" id="3.40.1390.30">
    <property type="entry name" value="NIF3 (NGG1p interacting factor 3)-like"/>
    <property type="match status" value="1"/>
</dbReference>
<evidence type="ECO:0000256" key="2">
    <source>
        <dbReference type="PIRSR" id="PIRSR602678-1"/>
    </source>
</evidence>
<keyword evidence="5" id="KW-1185">Reference proteome</keyword>
<dbReference type="InterPro" id="IPR036069">
    <property type="entry name" value="DUF34/NIF3_sf"/>
</dbReference>
<comment type="caution">
    <text evidence="4">The sequence shown here is derived from an EMBL/GenBank/DDBJ whole genome shotgun (WGS) entry which is preliminary data.</text>
</comment>
<dbReference type="GO" id="GO:0046872">
    <property type="term" value="F:metal ion binding"/>
    <property type="evidence" value="ECO:0007669"/>
    <property type="project" value="UniProtKB-KW"/>
</dbReference>
<dbReference type="AlphaFoldDB" id="A0A8H6S4Y5"/>